<dbReference type="Gene3D" id="1.10.357.10">
    <property type="entry name" value="Tetracycline Repressor, domain 2"/>
    <property type="match status" value="1"/>
</dbReference>
<evidence type="ECO:0000259" key="5">
    <source>
        <dbReference type="PROSITE" id="PS50977"/>
    </source>
</evidence>
<dbReference type="InterPro" id="IPR050109">
    <property type="entry name" value="HTH-type_TetR-like_transc_reg"/>
</dbReference>
<dbReference type="PRINTS" id="PR00455">
    <property type="entry name" value="HTHTETR"/>
</dbReference>
<dbReference type="Pfam" id="PF00440">
    <property type="entry name" value="TetR_N"/>
    <property type="match status" value="1"/>
</dbReference>
<name>A0A366LXF5_9ACTN</name>
<comment type="caution">
    <text evidence="6">The sequence shown here is derived from an EMBL/GenBank/DDBJ whole genome shotgun (WGS) entry which is preliminary data.</text>
</comment>
<sequence>MAPRSTRLSKQARREQLLDAATAFVRAHGADGLTLPSLAEAAKVSRPIVYDHFGTRHGLLLALYLRLDEQHRAALTEALKDAPPTPHEVARVISGAYFACATAMPELNAVAAALRGIPELDAMQQEVLDRYIDLMADALVPYSAITGEALRLRCVGALGAAEAIAAELTRGRVSAADAVTALADLLMGGLDTGRPDGSSTAPSGCRRSGRP</sequence>
<dbReference type="EMBL" id="QMEY01000009">
    <property type="protein sequence ID" value="RBQ18039.1"/>
    <property type="molecule type" value="Genomic_DNA"/>
</dbReference>
<evidence type="ECO:0000256" key="2">
    <source>
        <dbReference type="ARBA" id="ARBA00023125"/>
    </source>
</evidence>
<evidence type="ECO:0000256" key="1">
    <source>
        <dbReference type="ARBA" id="ARBA00023015"/>
    </source>
</evidence>
<dbReference type="SUPFAM" id="SSF46689">
    <property type="entry name" value="Homeodomain-like"/>
    <property type="match status" value="1"/>
</dbReference>
<evidence type="ECO:0000256" key="4">
    <source>
        <dbReference type="PROSITE-ProRule" id="PRU00335"/>
    </source>
</evidence>
<dbReference type="OrthoDB" id="3767959at2"/>
<accession>A0A366LXF5</accession>
<dbReference type="AlphaFoldDB" id="A0A366LXF5"/>
<dbReference type="RefSeq" id="WP_113982639.1">
    <property type="nucleotide sequence ID" value="NZ_QMEY01000009.1"/>
</dbReference>
<feature type="DNA-binding region" description="H-T-H motif" evidence="4">
    <location>
        <begin position="34"/>
        <end position="53"/>
    </location>
</feature>
<dbReference type="PANTHER" id="PTHR30055">
    <property type="entry name" value="HTH-TYPE TRANSCRIPTIONAL REGULATOR RUTR"/>
    <property type="match status" value="1"/>
</dbReference>
<evidence type="ECO:0000313" key="6">
    <source>
        <dbReference type="EMBL" id="RBQ18039.1"/>
    </source>
</evidence>
<keyword evidence="7" id="KW-1185">Reference proteome</keyword>
<evidence type="ECO:0000256" key="3">
    <source>
        <dbReference type="ARBA" id="ARBA00023163"/>
    </source>
</evidence>
<feature type="domain" description="HTH tetR-type" evidence="5">
    <location>
        <begin position="11"/>
        <end position="71"/>
    </location>
</feature>
<gene>
    <name evidence="6" type="ORF">DP939_21970</name>
</gene>
<evidence type="ECO:0000313" key="7">
    <source>
        <dbReference type="Proteomes" id="UP000253303"/>
    </source>
</evidence>
<organism evidence="6 7">
    <name type="scientific">Spongiactinospora rosea</name>
    <dbReference type="NCBI Taxonomy" id="2248750"/>
    <lineage>
        <taxon>Bacteria</taxon>
        <taxon>Bacillati</taxon>
        <taxon>Actinomycetota</taxon>
        <taxon>Actinomycetes</taxon>
        <taxon>Streptosporangiales</taxon>
        <taxon>Streptosporangiaceae</taxon>
        <taxon>Spongiactinospora</taxon>
    </lineage>
</organism>
<protein>
    <submittedName>
        <fullName evidence="6">TetR/AcrR family transcriptional regulator</fullName>
    </submittedName>
</protein>
<dbReference type="GO" id="GO:0003700">
    <property type="term" value="F:DNA-binding transcription factor activity"/>
    <property type="evidence" value="ECO:0007669"/>
    <property type="project" value="TreeGrafter"/>
</dbReference>
<dbReference type="GO" id="GO:0000976">
    <property type="term" value="F:transcription cis-regulatory region binding"/>
    <property type="evidence" value="ECO:0007669"/>
    <property type="project" value="TreeGrafter"/>
</dbReference>
<proteinExistence type="predicted"/>
<dbReference type="PROSITE" id="PS50977">
    <property type="entry name" value="HTH_TETR_2"/>
    <property type="match status" value="1"/>
</dbReference>
<dbReference type="InterPro" id="IPR001647">
    <property type="entry name" value="HTH_TetR"/>
</dbReference>
<keyword evidence="3" id="KW-0804">Transcription</keyword>
<dbReference type="Proteomes" id="UP000253303">
    <property type="component" value="Unassembled WGS sequence"/>
</dbReference>
<keyword evidence="1" id="KW-0805">Transcription regulation</keyword>
<dbReference type="InterPro" id="IPR009057">
    <property type="entry name" value="Homeodomain-like_sf"/>
</dbReference>
<dbReference type="PANTHER" id="PTHR30055:SF234">
    <property type="entry name" value="HTH-TYPE TRANSCRIPTIONAL REGULATOR BETI"/>
    <property type="match status" value="1"/>
</dbReference>
<keyword evidence="2 4" id="KW-0238">DNA-binding</keyword>
<reference evidence="6 7" key="1">
    <citation type="submission" date="2018-06" db="EMBL/GenBank/DDBJ databases">
        <title>Sphaerisporangium craniellae sp. nov., isolated from a marine sponge in the South China Sea.</title>
        <authorList>
            <person name="Li L."/>
        </authorList>
    </citation>
    <scope>NUCLEOTIDE SEQUENCE [LARGE SCALE GENOMIC DNA]</scope>
    <source>
        <strain evidence="6 7">LHW63015</strain>
    </source>
</reference>